<dbReference type="EMBL" id="JABCRI010000008">
    <property type="protein sequence ID" value="KAF8402238.1"/>
    <property type="molecule type" value="Genomic_DNA"/>
</dbReference>
<dbReference type="SUPFAM" id="SSF82199">
    <property type="entry name" value="SET domain"/>
    <property type="match status" value="1"/>
</dbReference>
<reference evidence="7 8" key="1">
    <citation type="submission" date="2020-04" db="EMBL/GenBank/DDBJ databases">
        <title>Plant Genome Project.</title>
        <authorList>
            <person name="Zhang R.-G."/>
        </authorList>
    </citation>
    <scope>NUCLEOTIDE SEQUENCE [LARGE SCALE GENOMIC DNA]</scope>
    <source>
        <strain evidence="7">YNK0</strain>
        <tissue evidence="7">Leaf</tissue>
    </source>
</reference>
<evidence type="ECO:0000256" key="6">
    <source>
        <dbReference type="ARBA" id="ARBA00023242"/>
    </source>
</evidence>
<evidence type="ECO:0000313" key="8">
    <source>
        <dbReference type="Proteomes" id="UP000655225"/>
    </source>
</evidence>
<name>A0A835DG86_TETSI</name>
<keyword evidence="6" id="KW-0539">Nucleus</keyword>
<keyword evidence="5" id="KW-0156">Chromatin regulator</keyword>
<dbReference type="PANTHER" id="PTHR45814">
    <property type="entry name" value="HISTONE-LYSINE N-METHYLTRANSFERASE SETD1"/>
    <property type="match status" value="1"/>
</dbReference>
<organism evidence="7 8">
    <name type="scientific">Tetracentron sinense</name>
    <name type="common">Spur-leaf</name>
    <dbReference type="NCBI Taxonomy" id="13715"/>
    <lineage>
        <taxon>Eukaryota</taxon>
        <taxon>Viridiplantae</taxon>
        <taxon>Streptophyta</taxon>
        <taxon>Embryophyta</taxon>
        <taxon>Tracheophyta</taxon>
        <taxon>Spermatophyta</taxon>
        <taxon>Magnoliopsida</taxon>
        <taxon>Trochodendrales</taxon>
        <taxon>Trochodendraceae</taxon>
        <taxon>Tetracentron</taxon>
    </lineage>
</organism>
<dbReference type="GO" id="GO:0032259">
    <property type="term" value="P:methylation"/>
    <property type="evidence" value="ECO:0007669"/>
    <property type="project" value="UniProtKB-KW"/>
</dbReference>
<evidence type="ECO:0000256" key="1">
    <source>
        <dbReference type="ARBA" id="ARBA00004123"/>
    </source>
</evidence>
<evidence type="ECO:0000256" key="2">
    <source>
        <dbReference type="ARBA" id="ARBA00022603"/>
    </source>
</evidence>
<proteinExistence type="predicted"/>
<dbReference type="AlphaFoldDB" id="A0A835DG86"/>
<evidence type="ECO:0000256" key="5">
    <source>
        <dbReference type="ARBA" id="ARBA00022853"/>
    </source>
</evidence>
<evidence type="ECO:0000313" key="7">
    <source>
        <dbReference type="EMBL" id="KAF8402238.1"/>
    </source>
</evidence>
<dbReference type="OrthoDB" id="308383at2759"/>
<accession>A0A835DG86</accession>
<keyword evidence="3" id="KW-0808">Transferase</keyword>
<comment type="caution">
    <text evidence="7">The sequence shown here is derived from an EMBL/GenBank/DDBJ whole genome shotgun (WGS) entry which is preliminary data.</text>
</comment>
<keyword evidence="4" id="KW-0949">S-adenosyl-L-methionine</keyword>
<dbReference type="InterPro" id="IPR046341">
    <property type="entry name" value="SET_dom_sf"/>
</dbReference>
<gene>
    <name evidence="7" type="ORF">HHK36_013190</name>
</gene>
<dbReference type="InterPro" id="IPR044570">
    <property type="entry name" value="Set1-like"/>
</dbReference>
<protein>
    <submittedName>
        <fullName evidence="7">Uncharacterized protein</fullName>
    </submittedName>
</protein>
<comment type="subcellular location">
    <subcellularLocation>
        <location evidence="1">Nucleus</location>
    </subcellularLocation>
</comment>
<dbReference type="GO" id="GO:0042800">
    <property type="term" value="F:histone H3K4 methyltransferase activity"/>
    <property type="evidence" value="ECO:0007669"/>
    <property type="project" value="InterPro"/>
</dbReference>
<dbReference type="Gene3D" id="2.170.270.10">
    <property type="entry name" value="SET domain"/>
    <property type="match status" value="1"/>
</dbReference>
<sequence>MRAARRVVLDEIISSIIPEFVSLKKAQRHLKPEHANQAVKTCSLADKMSIPVPGQRENVGLAILYQLQQWIFEQGMLFKESVDKIGMLATEAVQPDQESSSCEVNYPPGFGHPMIGTCILAESSTISFSHIGNKALKLKSPCYINQIYDNIEYVQKRVENALHLSANMSLFEYLLNFAKEEVMKLADSAMENKLNEVDATKRGGIARFMNHSCEVAKLIC</sequence>
<evidence type="ECO:0000256" key="3">
    <source>
        <dbReference type="ARBA" id="ARBA00022679"/>
    </source>
</evidence>
<dbReference type="Proteomes" id="UP000655225">
    <property type="component" value="Unassembled WGS sequence"/>
</dbReference>
<dbReference type="PANTHER" id="PTHR45814:SF2">
    <property type="entry name" value="HISTONE-LYSINE N-METHYLTRANSFERASE SETD1"/>
    <property type="match status" value="1"/>
</dbReference>
<keyword evidence="2" id="KW-0489">Methyltransferase</keyword>
<dbReference type="GO" id="GO:0048188">
    <property type="term" value="C:Set1C/COMPASS complex"/>
    <property type="evidence" value="ECO:0007669"/>
    <property type="project" value="TreeGrafter"/>
</dbReference>
<evidence type="ECO:0000256" key="4">
    <source>
        <dbReference type="ARBA" id="ARBA00022691"/>
    </source>
</evidence>
<keyword evidence="8" id="KW-1185">Reference proteome</keyword>